<proteinExistence type="predicted"/>
<protein>
    <submittedName>
        <fullName evidence="2">Uncharacterized protein</fullName>
    </submittedName>
</protein>
<accession>A0ABD1NP52</accession>
<dbReference type="Proteomes" id="UP001604336">
    <property type="component" value="Unassembled WGS sequence"/>
</dbReference>
<feature type="compositionally biased region" description="Polar residues" evidence="1">
    <location>
        <begin position="89"/>
        <end position="98"/>
    </location>
</feature>
<feature type="compositionally biased region" description="Basic residues" evidence="1">
    <location>
        <begin position="68"/>
        <end position="77"/>
    </location>
</feature>
<feature type="region of interest" description="Disordered" evidence="1">
    <location>
        <begin position="56"/>
        <end position="182"/>
    </location>
</feature>
<evidence type="ECO:0000256" key="1">
    <source>
        <dbReference type="SAM" id="MobiDB-lite"/>
    </source>
</evidence>
<evidence type="ECO:0000313" key="3">
    <source>
        <dbReference type="Proteomes" id="UP001604336"/>
    </source>
</evidence>
<name>A0ABD1NP52_9LAMI</name>
<keyword evidence="3" id="KW-1185">Reference proteome</keyword>
<feature type="compositionally biased region" description="Basic residues" evidence="1">
    <location>
        <begin position="170"/>
        <end position="182"/>
    </location>
</feature>
<sequence>MGNPKDPAALGGLNKNCTNYEKQKIIDYHVSLSGNCPSCQKPFYARAKLTDGTTLFTHDTGGSNFQHRIPKTYKKARNKEPRQADAVPNNKTPPTSSGKRGHASDSEDDTTVTTHDTGGSNFQHRKPKTNKKARNKEPRQADAVPNNKTPPTSSGKRRHASDSEDDLHVAKKSKGVKSRLKF</sequence>
<evidence type="ECO:0000313" key="2">
    <source>
        <dbReference type="EMBL" id="KAL2453387.1"/>
    </source>
</evidence>
<comment type="caution">
    <text evidence="2">The sequence shown here is derived from an EMBL/GenBank/DDBJ whole genome shotgun (WGS) entry which is preliminary data.</text>
</comment>
<dbReference type="EMBL" id="JBFOLK010000710">
    <property type="protein sequence ID" value="KAL2453387.1"/>
    <property type="molecule type" value="Genomic_DNA"/>
</dbReference>
<organism evidence="2 3">
    <name type="scientific">Abeliophyllum distichum</name>
    <dbReference type="NCBI Taxonomy" id="126358"/>
    <lineage>
        <taxon>Eukaryota</taxon>
        <taxon>Viridiplantae</taxon>
        <taxon>Streptophyta</taxon>
        <taxon>Embryophyta</taxon>
        <taxon>Tracheophyta</taxon>
        <taxon>Spermatophyta</taxon>
        <taxon>Magnoliopsida</taxon>
        <taxon>eudicotyledons</taxon>
        <taxon>Gunneridae</taxon>
        <taxon>Pentapetalae</taxon>
        <taxon>asterids</taxon>
        <taxon>lamiids</taxon>
        <taxon>Lamiales</taxon>
        <taxon>Oleaceae</taxon>
        <taxon>Forsythieae</taxon>
        <taxon>Abeliophyllum</taxon>
    </lineage>
</organism>
<feature type="compositionally biased region" description="Polar residues" evidence="1">
    <location>
        <begin position="56"/>
        <end position="66"/>
    </location>
</feature>
<reference evidence="3" key="1">
    <citation type="submission" date="2024-07" db="EMBL/GenBank/DDBJ databases">
        <title>Two chromosome-level genome assemblies of Korean endemic species Abeliophyllum distichum and Forsythia ovata (Oleaceae).</title>
        <authorList>
            <person name="Jang H."/>
        </authorList>
    </citation>
    <scope>NUCLEOTIDE SEQUENCE [LARGE SCALE GENOMIC DNA]</scope>
</reference>
<gene>
    <name evidence="2" type="ORF">Adt_49114</name>
</gene>
<feature type="compositionally biased region" description="Basic and acidic residues" evidence="1">
    <location>
        <begin position="160"/>
        <end position="169"/>
    </location>
</feature>
<dbReference type="AlphaFoldDB" id="A0ABD1NP52"/>
<feature type="compositionally biased region" description="Basic residues" evidence="1">
    <location>
        <begin position="123"/>
        <end position="134"/>
    </location>
</feature>